<dbReference type="InterPro" id="IPR036390">
    <property type="entry name" value="WH_DNA-bd_sf"/>
</dbReference>
<dbReference type="InterPro" id="IPR000847">
    <property type="entry name" value="LysR_HTH_N"/>
</dbReference>
<feature type="domain" description="HTH lysR-type" evidence="5">
    <location>
        <begin position="1"/>
        <end position="58"/>
    </location>
</feature>
<dbReference type="SUPFAM" id="SSF46785">
    <property type="entry name" value="Winged helix' DNA-binding domain"/>
    <property type="match status" value="1"/>
</dbReference>
<evidence type="ECO:0000256" key="1">
    <source>
        <dbReference type="ARBA" id="ARBA00009437"/>
    </source>
</evidence>
<dbReference type="Gene3D" id="3.40.190.10">
    <property type="entry name" value="Periplasmic binding protein-like II"/>
    <property type="match status" value="2"/>
</dbReference>
<reference evidence="6 7" key="1">
    <citation type="submission" date="2016-08" db="EMBL/GenBank/DDBJ databases">
        <title>Complete genome sequence of Flavobacterium johnsoniae strain GSE09, a volatile-producing biocontrol agent isolated from cucumber (Cucumis sativus).</title>
        <authorList>
            <person name="Jeong J.-J."/>
            <person name="Oh J.Y."/>
            <person name="Jim Y.J."/>
            <person name="Sang M.K."/>
            <person name="Kim K.D."/>
        </authorList>
    </citation>
    <scope>NUCLEOTIDE SEQUENCE [LARGE SCALE GENOMIC DNA]</scope>
    <source>
        <strain evidence="6 7">GSE09</strain>
    </source>
</reference>
<sequence>MDLQQIKYFLALARELHFWNTAGKMNITQSALSRQIQSLENQLGVQLFERNKRNVKLTAAGQFLKEKWEVELSKLEFIHQSARQIQLGESGTITISHPDSISASAMPEILSRISDAFPKLKIKLVQVLYENQQDFLRNYKIDLAFTRDINTDKDIQSQKIQTDYLAIVVPEDHPYQTPADLTKETLASQKFILPTNDEGSSYSDLIRRLFNSFENAPEVYLYSEFGSAIIALVRKGLGIAILPDSYVYHEIPGIRFIKLPLETDLYVNWRTEDHNPVLANVLKLIIPNC</sequence>
<dbReference type="GO" id="GO:0032993">
    <property type="term" value="C:protein-DNA complex"/>
    <property type="evidence" value="ECO:0007669"/>
    <property type="project" value="TreeGrafter"/>
</dbReference>
<accession>A0AAC9D846</accession>
<dbReference type="EMBL" id="CP016907">
    <property type="protein sequence ID" value="AOC97187.1"/>
    <property type="molecule type" value="Genomic_DNA"/>
</dbReference>
<organism evidence="6 7">
    <name type="scientific">Flavobacterium anhuiense</name>
    <dbReference type="NCBI Taxonomy" id="459526"/>
    <lineage>
        <taxon>Bacteria</taxon>
        <taxon>Pseudomonadati</taxon>
        <taxon>Bacteroidota</taxon>
        <taxon>Flavobacteriia</taxon>
        <taxon>Flavobacteriales</taxon>
        <taxon>Flavobacteriaceae</taxon>
        <taxon>Flavobacterium</taxon>
    </lineage>
</organism>
<dbReference type="GeneID" id="32309988"/>
<evidence type="ECO:0000256" key="2">
    <source>
        <dbReference type="ARBA" id="ARBA00023015"/>
    </source>
</evidence>
<dbReference type="PANTHER" id="PTHR30346">
    <property type="entry name" value="TRANSCRIPTIONAL DUAL REGULATOR HCAR-RELATED"/>
    <property type="match status" value="1"/>
</dbReference>
<dbReference type="PROSITE" id="PS50931">
    <property type="entry name" value="HTH_LYSR"/>
    <property type="match status" value="1"/>
</dbReference>
<dbReference type="Pfam" id="PF00126">
    <property type="entry name" value="HTH_1"/>
    <property type="match status" value="1"/>
</dbReference>
<gene>
    <name evidence="6" type="primary">gltC</name>
    <name evidence="6" type="ORF">BB050_04109</name>
</gene>
<dbReference type="PRINTS" id="PR00039">
    <property type="entry name" value="HTHLYSR"/>
</dbReference>
<dbReference type="AlphaFoldDB" id="A0AAC9D846"/>
<dbReference type="Proteomes" id="UP000093276">
    <property type="component" value="Chromosome"/>
</dbReference>
<evidence type="ECO:0000313" key="7">
    <source>
        <dbReference type="Proteomes" id="UP000093276"/>
    </source>
</evidence>
<dbReference type="CDD" id="cd08414">
    <property type="entry name" value="PBP2_LTTR_aromatics_like"/>
    <property type="match status" value="1"/>
</dbReference>
<evidence type="ECO:0000313" key="6">
    <source>
        <dbReference type="EMBL" id="AOC97187.1"/>
    </source>
</evidence>
<name>A0AAC9D846_9FLAO</name>
<dbReference type="Gene3D" id="1.10.10.10">
    <property type="entry name" value="Winged helix-like DNA-binding domain superfamily/Winged helix DNA-binding domain"/>
    <property type="match status" value="1"/>
</dbReference>
<dbReference type="PANTHER" id="PTHR30346:SF0">
    <property type="entry name" value="HCA OPERON TRANSCRIPTIONAL ACTIVATOR HCAR"/>
    <property type="match status" value="1"/>
</dbReference>
<keyword evidence="4" id="KW-0804">Transcription</keyword>
<dbReference type="GO" id="GO:0003700">
    <property type="term" value="F:DNA-binding transcription factor activity"/>
    <property type="evidence" value="ECO:0007669"/>
    <property type="project" value="InterPro"/>
</dbReference>
<evidence type="ECO:0000256" key="4">
    <source>
        <dbReference type="ARBA" id="ARBA00023163"/>
    </source>
</evidence>
<dbReference type="InterPro" id="IPR005119">
    <property type="entry name" value="LysR_subst-bd"/>
</dbReference>
<proteinExistence type="inferred from homology"/>
<keyword evidence="2" id="KW-0805">Transcription regulation</keyword>
<dbReference type="InterPro" id="IPR036388">
    <property type="entry name" value="WH-like_DNA-bd_sf"/>
</dbReference>
<protein>
    <submittedName>
        <fullName evidence="6">HTH-type transcriptional regulator GltC</fullName>
    </submittedName>
</protein>
<dbReference type="RefSeq" id="WP_066034901.1">
    <property type="nucleotide sequence ID" value="NZ_CP016907.1"/>
</dbReference>
<dbReference type="KEGG" id="fjg:BB050_04109"/>
<dbReference type="FunFam" id="1.10.10.10:FF:000001">
    <property type="entry name" value="LysR family transcriptional regulator"/>
    <property type="match status" value="1"/>
</dbReference>
<dbReference type="GO" id="GO:0003677">
    <property type="term" value="F:DNA binding"/>
    <property type="evidence" value="ECO:0007669"/>
    <property type="project" value="UniProtKB-KW"/>
</dbReference>
<keyword evidence="3" id="KW-0238">DNA-binding</keyword>
<evidence type="ECO:0000256" key="3">
    <source>
        <dbReference type="ARBA" id="ARBA00023125"/>
    </source>
</evidence>
<dbReference type="Pfam" id="PF03466">
    <property type="entry name" value="LysR_substrate"/>
    <property type="match status" value="1"/>
</dbReference>
<comment type="similarity">
    <text evidence="1">Belongs to the LysR transcriptional regulatory family.</text>
</comment>
<dbReference type="SUPFAM" id="SSF53850">
    <property type="entry name" value="Periplasmic binding protein-like II"/>
    <property type="match status" value="1"/>
</dbReference>
<evidence type="ECO:0000259" key="5">
    <source>
        <dbReference type="PROSITE" id="PS50931"/>
    </source>
</evidence>